<feature type="compositionally biased region" description="Polar residues" evidence="9">
    <location>
        <begin position="38"/>
        <end position="48"/>
    </location>
</feature>
<feature type="region of interest" description="Disordered" evidence="9">
    <location>
        <begin position="108"/>
        <end position="272"/>
    </location>
</feature>
<evidence type="ECO:0000256" key="7">
    <source>
        <dbReference type="ARBA" id="ARBA00023136"/>
    </source>
</evidence>
<evidence type="ECO:0000256" key="4">
    <source>
        <dbReference type="ARBA" id="ARBA00022792"/>
    </source>
</evidence>
<protein>
    <submittedName>
        <fullName evidence="10">MICOS complex subunit MIC60 isoform X1</fullName>
    </submittedName>
</protein>
<dbReference type="GO" id="GO:0042407">
    <property type="term" value="P:cristae formation"/>
    <property type="evidence" value="ECO:0007669"/>
    <property type="project" value="TreeGrafter"/>
</dbReference>
<feature type="compositionally biased region" description="Polar residues" evidence="9">
    <location>
        <begin position="146"/>
        <end position="188"/>
    </location>
</feature>
<keyword evidence="8" id="KW-0175">Coiled coil</keyword>
<evidence type="ECO:0000256" key="8">
    <source>
        <dbReference type="SAM" id="Coils"/>
    </source>
</evidence>
<organism evidence="10 11">
    <name type="scientific">Iris pallida</name>
    <name type="common">Sweet iris</name>
    <dbReference type="NCBI Taxonomy" id="29817"/>
    <lineage>
        <taxon>Eukaryota</taxon>
        <taxon>Viridiplantae</taxon>
        <taxon>Streptophyta</taxon>
        <taxon>Embryophyta</taxon>
        <taxon>Tracheophyta</taxon>
        <taxon>Spermatophyta</taxon>
        <taxon>Magnoliopsida</taxon>
        <taxon>Liliopsida</taxon>
        <taxon>Asparagales</taxon>
        <taxon>Iridaceae</taxon>
        <taxon>Iridoideae</taxon>
        <taxon>Irideae</taxon>
        <taxon>Iris</taxon>
    </lineage>
</organism>
<keyword evidence="11" id="KW-1185">Reference proteome</keyword>
<feature type="coiled-coil region" evidence="8">
    <location>
        <begin position="372"/>
        <end position="425"/>
    </location>
</feature>
<keyword evidence="5" id="KW-1133">Transmembrane helix</keyword>
<sequence>MLRRCVRDLSSVRSLRRRSRPIDVQAPFFLYSRSEFSSTSHKNSSQQPAGPAEDNSGSGKSFSKVILGSALVGAAAVSAYQNGYIDLPLKNVKSPNASGNVVVVQTSKEPEHVSNQATLPSVEKPSVSNPNMDVKTTESNHHQELETSNETSSEIKPSEDTVPSTENELSSFPGSTASTPDEQTIDSEISTKDNVDNSTSPGLEENSDLTTSESGNQGTESSIPSSEESDTKEDTLHQEATSEVPTDSLETETVAHKSSLETETEAQKSLADSYSLHADEEISGKKESIDALAALFNNKEVSVTKSGSPEDNAKLDDEKLVIDWIEVIHAAERRQAEIDAHKFTEEKLKLKEYYEKALKDARARQLMYAEEAAILEKELNKEKAKAAAAIKSLQEQAEQKLKEELKRKEEEADIQLTKAQELAKAELAAAVAQEKSSQIEKIAEANLNINALCMAFYARSEEARQTHSVHKLALGTLALEDALSRGLPIRAEVDKLYTSLEGIDRDSLLDLALSSLPEEALNCGVNTHMQLNQKAI</sequence>
<gene>
    <name evidence="10" type="ORF">M6B38_241565</name>
</gene>
<keyword evidence="4" id="KW-0999">Mitochondrion inner membrane</keyword>
<evidence type="ECO:0000256" key="6">
    <source>
        <dbReference type="ARBA" id="ARBA00023128"/>
    </source>
</evidence>
<dbReference type="EMBL" id="JANAVB010044218">
    <property type="protein sequence ID" value="KAJ6791839.1"/>
    <property type="molecule type" value="Genomic_DNA"/>
</dbReference>
<comment type="caution">
    <text evidence="10">The sequence shown here is derived from an EMBL/GenBank/DDBJ whole genome shotgun (WGS) entry which is preliminary data.</text>
</comment>
<keyword evidence="7" id="KW-0472">Membrane</keyword>
<evidence type="ECO:0000313" key="11">
    <source>
        <dbReference type="Proteomes" id="UP001140949"/>
    </source>
</evidence>
<evidence type="ECO:0000256" key="3">
    <source>
        <dbReference type="ARBA" id="ARBA00022692"/>
    </source>
</evidence>
<dbReference type="GO" id="GO:0061617">
    <property type="term" value="C:MICOS complex"/>
    <property type="evidence" value="ECO:0007669"/>
    <property type="project" value="TreeGrafter"/>
</dbReference>
<evidence type="ECO:0000313" key="10">
    <source>
        <dbReference type="EMBL" id="KAJ6791839.1"/>
    </source>
</evidence>
<evidence type="ECO:0000256" key="9">
    <source>
        <dbReference type="SAM" id="MobiDB-lite"/>
    </source>
</evidence>
<accession>A0AAX6DJG0</accession>
<dbReference type="Proteomes" id="UP001140949">
    <property type="component" value="Unassembled WGS sequence"/>
</dbReference>
<evidence type="ECO:0000256" key="1">
    <source>
        <dbReference type="ARBA" id="ARBA00004273"/>
    </source>
</evidence>
<comment type="similarity">
    <text evidence="2">Belongs to the MICOS complex subunit Mic60 family.</text>
</comment>
<keyword evidence="3" id="KW-0812">Transmembrane</keyword>
<name>A0AAX6DJG0_IRIPA</name>
<dbReference type="PANTHER" id="PTHR15415:SF7">
    <property type="entry name" value="MICOS COMPLEX SUBUNIT MIC60"/>
    <property type="match status" value="1"/>
</dbReference>
<comment type="subcellular location">
    <subcellularLocation>
        <location evidence="1">Mitochondrion inner membrane</location>
    </subcellularLocation>
</comment>
<keyword evidence="6" id="KW-0496">Mitochondrion</keyword>
<evidence type="ECO:0000256" key="2">
    <source>
        <dbReference type="ARBA" id="ARBA00010877"/>
    </source>
</evidence>
<dbReference type="AlphaFoldDB" id="A0AAX6DJG0"/>
<feature type="compositionally biased region" description="Polar residues" evidence="9">
    <location>
        <begin position="208"/>
        <end position="226"/>
    </location>
</feature>
<dbReference type="InterPro" id="IPR019133">
    <property type="entry name" value="MIC60"/>
</dbReference>
<dbReference type="PANTHER" id="PTHR15415">
    <property type="entry name" value="MITOFILIN"/>
    <property type="match status" value="1"/>
</dbReference>
<feature type="compositionally biased region" description="Polar residues" evidence="9">
    <location>
        <begin position="108"/>
        <end position="119"/>
    </location>
</feature>
<feature type="region of interest" description="Disordered" evidence="9">
    <location>
        <begin position="38"/>
        <end position="60"/>
    </location>
</feature>
<reference evidence="10" key="1">
    <citation type="journal article" date="2023" name="GigaByte">
        <title>Genome assembly of the bearded iris, Iris pallida Lam.</title>
        <authorList>
            <person name="Bruccoleri R.E."/>
            <person name="Oakeley E.J."/>
            <person name="Faust A.M.E."/>
            <person name="Altorfer M."/>
            <person name="Dessus-Babus S."/>
            <person name="Burckhardt D."/>
            <person name="Oertli M."/>
            <person name="Naumann U."/>
            <person name="Petersen F."/>
            <person name="Wong J."/>
        </authorList>
    </citation>
    <scope>NUCLEOTIDE SEQUENCE</scope>
    <source>
        <strain evidence="10">GSM-AAB239-AS_SAM_17_03QT</strain>
    </source>
</reference>
<dbReference type="Pfam" id="PF09731">
    <property type="entry name" value="Mitofilin"/>
    <property type="match status" value="1"/>
</dbReference>
<proteinExistence type="inferred from homology"/>
<feature type="compositionally biased region" description="Basic and acidic residues" evidence="9">
    <location>
        <begin position="135"/>
        <end position="145"/>
    </location>
</feature>
<reference evidence="10" key="2">
    <citation type="submission" date="2023-04" db="EMBL/GenBank/DDBJ databases">
        <authorList>
            <person name="Bruccoleri R.E."/>
            <person name="Oakeley E.J."/>
            <person name="Faust A.-M."/>
            <person name="Dessus-Babus S."/>
            <person name="Altorfer M."/>
            <person name="Burckhardt D."/>
            <person name="Oertli M."/>
            <person name="Naumann U."/>
            <person name="Petersen F."/>
            <person name="Wong J."/>
        </authorList>
    </citation>
    <scope>NUCLEOTIDE SEQUENCE</scope>
    <source>
        <strain evidence="10">GSM-AAB239-AS_SAM_17_03QT</strain>
        <tissue evidence="10">Leaf</tissue>
    </source>
</reference>
<evidence type="ECO:0000256" key="5">
    <source>
        <dbReference type="ARBA" id="ARBA00022989"/>
    </source>
</evidence>